<dbReference type="Proteomes" id="UP000190460">
    <property type="component" value="Unassembled WGS sequence"/>
</dbReference>
<protein>
    <recommendedName>
        <fullName evidence="4">General secretion pathway protein N</fullName>
    </recommendedName>
</protein>
<proteinExistence type="predicted"/>
<evidence type="ECO:0000313" key="3">
    <source>
        <dbReference type="Proteomes" id="UP000190460"/>
    </source>
</evidence>
<feature type="region of interest" description="Disordered" evidence="1">
    <location>
        <begin position="180"/>
        <end position="275"/>
    </location>
</feature>
<sequence length="275" mass="29519">MKRLFSPPIQLMLWLASSACLAWAAWSLIQLRELEADQRPSAPVSVQIPASLMLTEPAVTTYNQIVQAPLFWPSRAVPAVEIVAPSPPPTVEPEAPPPPPAPLPVGRLVGIVDLGSTKYALIRNEEKNISLHVGEQWEGWTLASIDAKKISLVAGEQKQEVKLIADFAPPAENRQLAQLRKKEEQKQQMAAARQQQAQQPSAAPAENLALPPNLEPAVPADQAQAVAAAAQNPPPVMSLKEALEARQRLMASRWGGADGANEQKGNAAAPATANR</sequence>
<organism evidence="2 3">
    <name type="scientific">Thiothrix eikelboomii</name>
    <dbReference type="NCBI Taxonomy" id="92487"/>
    <lineage>
        <taxon>Bacteria</taxon>
        <taxon>Pseudomonadati</taxon>
        <taxon>Pseudomonadota</taxon>
        <taxon>Gammaproteobacteria</taxon>
        <taxon>Thiotrichales</taxon>
        <taxon>Thiotrichaceae</taxon>
        <taxon>Thiothrix</taxon>
    </lineage>
</organism>
<dbReference type="AlphaFoldDB" id="A0A1T4WRG0"/>
<gene>
    <name evidence="2" type="ORF">SAMN02745130_02072</name>
</gene>
<dbReference type="RefSeq" id="WP_078922531.1">
    <property type="nucleotide sequence ID" value="NZ_FUYB01000008.1"/>
</dbReference>
<accession>A0A1T4WRG0</accession>
<dbReference type="EMBL" id="FUYB01000008">
    <property type="protein sequence ID" value="SKA79906.1"/>
    <property type="molecule type" value="Genomic_DNA"/>
</dbReference>
<name>A0A1T4WRG0_9GAMM</name>
<feature type="compositionally biased region" description="Low complexity" evidence="1">
    <location>
        <begin position="187"/>
        <end position="231"/>
    </location>
</feature>
<evidence type="ECO:0000256" key="1">
    <source>
        <dbReference type="SAM" id="MobiDB-lite"/>
    </source>
</evidence>
<keyword evidence="3" id="KW-1185">Reference proteome</keyword>
<reference evidence="2 3" key="1">
    <citation type="submission" date="2017-02" db="EMBL/GenBank/DDBJ databases">
        <authorList>
            <person name="Peterson S.W."/>
        </authorList>
    </citation>
    <scope>NUCLEOTIDE SEQUENCE [LARGE SCALE GENOMIC DNA]</scope>
    <source>
        <strain evidence="2 3">ATCC 49788</strain>
    </source>
</reference>
<evidence type="ECO:0008006" key="4">
    <source>
        <dbReference type="Google" id="ProtNLM"/>
    </source>
</evidence>
<dbReference type="OrthoDB" id="5623608at2"/>
<dbReference type="PROSITE" id="PS51257">
    <property type="entry name" value="PROKAR_LIPOPROTEIN"/>
    <property type="match status" value="1"/>
</dbReference>
<dbReference type="STRING" id="92487.SAMN02745130_02072"/>
<evidence type="ECO:0000313" key="2">
    <source>
        <dbReference type="EMBL" id="SKA79906.1"/>
    </source>
</evidence>